<evidence type="ECO:0000256" key="1">
    <source>
        <dbReference type="SAM" id="Coils"/>
    </source>
</evidence>
<proteinExistence type="predicted"/>
<keyword evidence="3" id="KW-1185">Reference proteome</keyword>
<protein>
    <recommendedName>
        <fullName evidence="4">F-box domain-containing protein</fullName>
    </recommendedName>
</protein>
<evidence type="ECO:0000313" key="3">
    <source>
        <dbReference type="Proteomes" id="UP001221142"/>
    </source>
</evidence>
<evidence type="ECO:0008006" key="4">
    <source>
        <dbReference type="Google" id="ProtNLM"/>
    </source>
</evidence>
<gene>
    <name evidence="2" type="ORF">FB45DRAFT_480155</name>
</gene>
<feature type="coiled-coil region" evidence="1">
    <location>
        <begin position="45"/>
        <end position="72"/>
    </location>
</feature>
<keyword evidence="1" id="KW-0175">Coiled coil</keyword>
<reference evidence="2" key="1">
    <citation type="submission" date="2023-03" db="EMBL/GenBank/DDBJ databases">
        <title>Massive genome expansion in bonnet fungi (Mycena s.s.) driven by repeated elements and novel gene families across ecological guilds.</title>
        <authorList>
            <consortium name="Lawrence Berkeley National Laboratory"/>
            <person name="Harder C.B."/>
            <person name="Miyauchi S."/>
            <person name="Viragh M."/>
            <person name="Kuo A."/>
            <person name="Thoen E."/>
            <person name="Andreopoulos B."/>
            <person name="Lu D."/>
            <person name="Skrede I."/>
            <person name="Drula E."/>
            <person name="Henrissat B."/>
            <person name="Morin E."/>
            <person name="Kohler A."/>
            <person name="Barry K."/>
            <person name="LaButti K."/>
            <person name="Morin E."/>
            <person name="Salamov A."/>
            <person name="Lipzen A."/>
            <person name="Mereny Z."/>
            <person name="Hegedus B."/>
            <person name="Baldrian P."/>
            <person name="Stursova M."/>
            <person name="Weitz H."/>
            <person name="Taylor A."/>
            <person name="Grigoriev I.V."/>
            <person name="Nagy L.G."/>
            <person name="Martin F."/>
            <person name="Kauserud H."/>
        </authorList>
    </citation>
    <scope>NUCLEOTIDE SEQUENCE</scope>
    <source>
        <strain evidence="2">9284</strain>
    </source>
</reference>
<sequence length="426" mass="48767">MAVTFPGSLFFGHHPAALLYPLMTITYSPTEKAAKAARAQARVRIPMLAEKMASLRRELELLEHEHQQAVALLANCKFPTETLATEIMSEIFRHVVCTFDSDDDERNAHLVGRWSTRIVLQVCQRWREIGIATGDLWAEMDLGDTRFHIPRFMEHGHALPVLEDWLKFSGTRPLTVTFDLLLDRSDKAVGRALFDALLGHATRWHDMDLGLNGSMVSQLNRSFPLLRRVCFAVVDGPPYILMDRPEDERPQIFFNAPELKTLELQQPSFSTWATFLRFPWAQLTTLIAKAYYREGCAILSQCTGLEECCLTLEEPVELRFWDPPSWEMPRMPPFMHLRKLSLPESPSLAHPESIVALCEGLDLPVLEELEIYEGFIGENPVATLVNLRMDMSVLRRITICESRSSRVYWVPKYEEAFPGVEVKAYY</sequence>
<dbReference type="AlphaFoldDB" id="A0AAD7BZS1"/>
<evidence type="ECO:0000313" key="2">
    <source>
        <dbReference type="EMBL" id="KAJ7635054.1"/>
    </source>
</evidence>
<name>A0AAD7BZS1_9AGAR</name>
<dbReference type="Proteomes" id="UP001221142">
    <property type="component" value="Unassembled WGS sequence"/>
</dbReference>
<comment type="caution">
    <text evidence="2">The sequence shown here is derived from an EMBL/GenBank/DDBJ whole genome shotgun (WGS) entry which is preliminary data.</text>
</comment>
<dbReference type="EMBL" id="JARKIF010000007">
    <property type="protein sequence ID" value="KAJ7635054.1"/>
    <property type="molecule type" value="Genomic_DNA"/>
</dbReference>
<organism evidence="2 3">
    <name type="scientific">Roridomyces roridus</name>
    <dbReference type="NCBI Taxonomy" id="1738132"/>
    <lineage>
        <taxon>Eukaryota</taxon>
        <taxon>Fungi</taxon>
        <taxon>Dikarya</taxon>
        <taxon>Basidiomycota</taxon>
        <taxon>Agaricomycotina</taxon>
        <taxon>Agaricomycetes</taxon>
        <taxon>Agaricomycetidae</taxon>
        <taxon>Agaricales</taxon>
        <taxon>Marasmiineae</taxon>
        <taxon>Mycenaceae</taxon>
        <taxon>Roridomyces</taxon>
    </lineage>
</organism>
<accession>A0AAD7BZS1</accession>